<sequence length="213" mass="25006">MRHSLSDITNSQPHQELNTGFESREHVNRLMKVKALHHEVNCKNALLKAKFWEQERGEKTQPRNALSTEKVINTSDEDSSLETPSPRPFVPNRRRFIRSKSIGASTTHKIEAEKEKSETKRRRSRRRTARVRSATYEETENLFEIEDLELTMPPNEICRQDKPKMASHTRKKEDLRAIHQDCKVHKSPVDQPLRRAAEKIHPYMSFVTNMRRS</sequence>
<dbReference type="GO" id="GO:0000775">
    <property type="term" value="C:chromosome, centromeric region"/>
    <property type="evidence" value="ECO:0007669"/>
    <property type="project" value="InterPro"/>
</dbReference>
<dbReference type="Proteomes" id="UP000029121">
    <property type="component" value="Unassembled WGS sequence"/>
</dbReference>
<keyword evidence="3" id="KW-1185">Reference proteome</keyword>
<organism evidence="2 3">
    <name type="scientific">Capsella rubella</name>
    <dbReference type="NCBI Taxonomy" id="81985"/>
    <lineage>
        <taxon>Eukaryota</taxon>
        <taxon>Viridiplantae</taxon>
        <taxon>Streptophyta</taxon>
        <taxon>Embryophyta</taxon>
        <taxon>Tracheophyta</taxon>
        <taxon>Spermatophyta</taxon>
        <taxon>Magnoliopsida</taxon>
        <taxon>eudicotyledons</taxon>
        <taxon>Gunneridae</taxon>
        <taxon>Pentapetalae</taxon>
        <taxon>rosids</taxon>
        <taxon>malvids</taxon>
        <taxon>Brassicales</taxon>
        <taxon>Brassicaceae</taxon>
        <taxon>Camelineae</taxon>
        <taxon>Capsella</taxon>
    </lineage>
</organism>
<feature type="compositionally biased region" description="Polar residues" evidence="1">
    <location>
        <begin position="62"/>
        <end position="74"/>
    </location>
</feature>
<dbReference type="PANTHER" id="PTHR34373:SF8">
    <property type="entry name" value="SHUGOSHIN"/>
    <property type="match status" value="1"/>
</dbReference>
<evidence type="ECO:0000313" key="3">
    <source>
        <dbReference type="Proteomes" id="UP000029121"/>
    </source>
</evidence>
<dbReference type="EMBL" id="KB870809">
    <property type="protein sequence ID" value="EOA24731.1"/>
    <property type="molecule type" value="Genomic_DNA"/>
</dbReference>
<gene>
    <name evidence="2" type="ORF">CARUB_v10018016mg</name>
</gene>
<dbReference type="PANTHER" id="PTHR34373">
    <property type="entry name" value="SHUGOSHIN 2"/>
    <property type="match status" value="1"/>
</dbReference>
<protein>
    <recommendedName>
        <fullName evidence="4">Shugoshin C-terminal domain-containing protein</fullName>
    </recommendedName>
</protein>
<reference evidence="3" key="1">
    <citation type="journal article" date="2013" name="Nat. Genet.">
        <title>The Capsella rubella genome and the genomic consequences of rapid mating system evolution.</title>
        <authorList>
            <person name="Slotte T."/>
            <person name="Hazzouri K.M."/>
            <person name="Agren J.A."/>
            <person name="Koenig D."/>
            <person name="Maumus F."/>
            <person name="Guo Y.L."/>
            <person name="Steige K."/>
            <person name="Platts A.E."/>
            <person name="Escobar J.S."/>
            <person name="Newman L.K."/>
            <person name="Wang W."/>
            <person name="Mandakova T."/>
            <person name="Vello E."/>
            <person name="Smith L.M."/>
            <person name="Henz S.R."/>
            <person name="Steffen J."/>
            <person name="Takuno S."/>
            <person name="Brandvain Y."/>
            <person name="Coop G."/>
            <person name="Andolfatto P."/>
            <person name="Hu T.T."/>
            <person name="Blanchette M."/>
            <person name="Clark R.M."/>
            <person name="Quesneville H."/>
            <person name="Nordborg M."/>
            <person name="Gaut B.S."/>
            <person name="Lysak M.A."/>
            <person name="Jenkins J."/>
            <person name="Grimwood J."/>
            <person name="Chapman J."/>
            <person name="Prochnik S."/>
            <person name="Shu S."/>
            <person name="Rokhsar D."/>
            <person name="Schmutz J."/>
            <person name="Weigel D."/>
            <person name="Wright S.I."/>
        </authorList>
    </citation>
    <scope>NUCLEOTIDE SEQUENCE [LARGE SCALE GENOMIC DNA]</scope>
    <source>
        <strain evidence="3">cv. Monte Gargano</strain>
    </source>
</reference>
<dbReference type="GO" id="GO:0045144">
    <property type="term" value="P:meiotic sister chromatid segregation"/>
    <property type="evidence" value="ECO:0007669"/>
    <property type="project" value="InterPro"/>
</dbReference>
<dbReference type="STRING" id="81985.R0FRA3"/>
<evidence type="ECO:0000256" key="1">
    <source>
        <dbReference type="SAM" id="MobiDB-lite"/>
    </source>
</evidence>
<feature type="compositionally biased region" description="Basic and acidic residues" evidence="1">
    <location>
        <begin position="108"/>
        <end position="118"/>
    </location>
</feature>
<proteinExistence type="predicted"/>
<feature type="region of interest" description="Disordered" evidence="1">
    <location>
        <begin position="1"/>
        <end position="21"/>
    </location>
</feature>
<dbReference type="GO" id="GO:0034090">
    <property type="term" value="P:maintenance of meiotic sister chromatid cohesion"/>
    <property type="evidence" value="ECO:0007669"/>
    <property type="project" value="InterPro"/>
</dbReference>
<dbReference type="AlphaFoldDB" id="R0FRA3"/>
<evidence type="ECO:0008006" key="4">
    <source>
        <dbReference type="Google" id="ProtNLM"/>
    </source>
</evidence>
<dbReference type="InterPro" id="IPR044693">
    <property type="entry name" value="SGO_plant"/>
</dbReference>
<accession>R0FRA3</accession>
<evidence type="ECO:0000313" key="2">
    <source>
        <dbReference type="EMBL" id="EOA24731.1"/>
    </source>
</evidence>
<feature type="region of interest" description="Disordered" evidence="1">
    <location>
        <begin position="55"/>
        <end position="132"/>
    </location>
</feature>
<feature type="compositionally biased region" description="Basic residues" evidence="1">
    <location>
        <begin position="119"/>
        <end position="130"/>
    </location>
</feature>
<name>R0FRA3_9BRAS</name>